<reference evidence="1" key="1">
    <citation type="journal article" date="2016" name="Proc. Natl. Acad. Sci. U.S.A.">
        <title>Lipid metabolic changes in an early divergent fungus govern the establishment of a mutualistic symbiosis with endobacteria.</title>
        <authorList>
            <person name="Lastovetsky O.A."/>
            <person name="Gaspar M.L."/>
            <person name="Mondo S.J."/>
            <person name="LaButti K.M."/>
            <person name="Sandor L."/>
            <person name="Grigoriev I.V."/>
            <person name="Henry S.A."/>
            <person name="Pawlowska T.E."/>
        </authorList>
    </citation>
    <scope>NUCLEOTIDE SEQUENCE [LARGE SCALE GENOMIC DNA]</scope>
    <source>
        <strain evidence="1">ATCC 52814</strain>
    </source>
</reference>
<protein>
    <submittedName>
        <fullName evidence="1">Uncharacterized protein</fullName>
    </submittedName>
</protein>
<dbReference type="AlphaFoldDB" id="A0A1X0QR81"/>
<proteinExistence type="predicted"/>
<sequence>KQENVQHTSGDTLKNLEASTAIIILKACKLHNARFSTLTRYKATCVHSIKRILTLSVLYIMKGKVFAFKEQRTAPYPFGYQERYN</sequence>
<evidence type="ECO:0000313" key="1">
    <source>
        <dbReference type="EMBL" id="ORE02256.1"/>
    </source>
</evidence>
<feature type="non-terminal residue" evidence="1">
    <location>
        <position position="1"/>
    </location>
</feature>
<dbReference type="EMBL" id="KV922062">
    <property type="protein sequence ID" value="ORE02256.1"/>
    <property type="molecule type" value="Genomic_DNA"/>
</dbReference>
<gene>
    <name evidence="1" type="ORF">BCV72DRAFT_170656</name>
</gene>
<dbReference type="VEuPathDB" id="FungiDB:BCV72DRAFT_170656"/>
<name>A0A1X0QR81_RHIZD</name>
<organism evidence="1">
    <name type="scientific">Rhizopus microsporus var. microsporus</name>
    <dbReference type="NCBI Taxonomy" id="86635"/>
    <lineage>
        <taxon>Eukaryota</taxon>
        <taxon>Fungi</taxon>
        <taxon>Fungi incertae sedis</taxon>
        <taxon>Mucoromycota</taxon>
        <taxon>Mucoromycotina</taxon>
        <taxon>Mucoromycetes</taxon>
        <taxon>Mucorales</taxon>
        <taxon>Mucorineae</taxon>
        <taxon>Rhizopodaceae</taxon>
        <taxon>Rhizopus</taxon>
    </lineage>
</organism>
<dbReference type="OrthoDB" id="2251393at2759"/>
<accession>A0A1X0QR81</accession>
<feature type="non-terminal residue" evidence="1">
    <location>
        <position position="85"/>
    </location>
</feature>
<dbReference type="Proteomes" id="UP000242414">
    <property type="component" value="Unassembled WGS sequence"/>
</dbReference>